<dbReference type="InterPro" id="IPR029472">
    <property type="entry name" value="Copia-like_N"/>
</dbReference>
<evidence type="ECO:0000313" key="4">
    <source>
        <dbReference type="Proteomes" id="UP001293254"/>
    </source>
</evidence>
<feature type="domain" description="Retrotransposon Copia-like N-terminal" evidence="2">
    <location>
        <begin position="37"/>
        <end position="84"/>
    </location>
</feature>
<organism evidence="3 4">
    <name type="scientific">Sesamum alatum</name>
    <dbReference type="NCBI Taxonomy" id="300844"/>
    <lineage>
        <taxon>Eukaryota</taxon>
        <taxon>Viridiplantae</taxon>
        <taxon>Streptophyta</taxon>
        <taxon>Embryophyta</taxon>
        <taxon>Tracheophyta</taxon>
        <taxon>Spermatophyta</taxon>
        <taxon>Magnoliopsida</taxon>
        <taxon>eudicotyledons</taxon>
        <taxon>Gunneridae</taxon>
        <taxon>Pentapetalae</taxon>
        <taxon>asterids</taxon>
        <taxon>lamiids</taxon>
        <taxon>Lamiales</taxon>
        <taxon>Pedaliaceae</taxon>
        <taxon>Sesamum</taxon>
    </lineage>
</organism>
<dbReference type="Pfam" id="PF14244">
    <property type="entry name" value="Retrotran_gag_3"/>
    <property type="match status" value="1"/>
</dbReference>
<dbReference type="PANTHER" id="PTHR37610">
    <property type="entry name" value="CCHC-TYPE DOMAIN-CONTAINING PROTEIN"/>
    <property type="match status" value="1"/>
</dbReference>
<keyword evidence="4" id="KW-1185">Reference proteome</keyword>
<feature type="compositionally biased region" description="Low complexity" evidence="1">
    <location>
        <begin position="7"/>
        <end position="16"/>
    </location>
</feature>
<sequence length="157" mass="17521">MAAEVPGNAAGAGSSSQSRTDAVTGISSSDLEALHLQPSDHPSMVLVSALLTGRNYLGWNRAVRRALAAKMKLDFIDGSTVEPKAGTDDYKQWFRTDSMCDQNFGDSWLMKCLWTQCVSILLRLMKFQRDQLILMMNLLQFQNFQVNLQVLLHVIIV</sequence>
<dbReference type="EMBL" id="JACGWO010000004">
    <property type="protein sequence ID" value="KAK4429483.1"/>
    <property type="molecule type" value="Genomic_DNA"/>
</dbReference>
<dbReference type="Proteomes" id="UP001293254">
    <property type="component" value="Unassembled WGS sequence"/>
</dbReference>
<accession>A0AAE2CP98</accession>
<protein>
    <recommendedName>
        <fullName evidence="2">Retrotransposon Copia-like N-terminal domain-containing protein</fullName>
    </recommendedName>
</protein>
<reference evidence="3" key="2">
    <citation type="journal article" date="2024" name="Plant">
        <title>Genomic evolution and insights into agronomic trait innovations of Sesamum species.</title>
        <authorList>
            <person name="Miao H."/>
            <person name="Wang L."/>
            <person name="Qu L."/>
            <person name="Liu H."/>
            <person name="Sun Y."/>
            <person name="Le M."/>
            <person name="Wang Q."/>
            <person name="Wei S."/>
            <person name="Zheng Y."/>
            <person name="Lin W."/>
            <person name="Duan Y."/>
            <person name="Cao H."/>
            <person name="Xiong S."/>
            <person name="Wang X."/>
            <person name="Wei L."/>
            <person name="Li C."/>
            <person name="Ma Q."/>
            <person name="Ju M."/>
            <person name="Zhao R."/>
            <person name="Li G."/>
            <person name="Mu C."/>
            <person name="Tian Q."/>
            <person name="Mei H."/>
            <person name="Zhang T."/>
            <person name="Gao T."/>
            <person name="Zhang H."/>
        </authorList>
    </citation>
    <scope>NUCLEOTIDE SEQUENCE</scope>
    <source>
        <strain evidence="3">3651</strain>
    </source>
</reference>
<gene>
    <name evidence="3" type="ORF">Salat_1248800</name>
</gene>
<feature type="region of interest" description="Disordered" evidence="1">
    <location>
        <begin position="1"/>
        <end position="22"/>
    </location>
</feature>
<reference evidence="3" key="1">
    <citation type="submission" date="2020-06" db="EMBL/GenBank/DDBJ databases">
        <authorList>
            <person name="Li T."/>
            <person name="Hu X."/>
            <person name="Zhang T."/>
            <person name="Song X."/>
            <person name="Zhang H."/>
            <person name="Dai N."/>
            <person name="Sheng W."/>
            <person name="Hou X."/>
            <person name="Wei L."/>
        </authorList>
    </citation>
    <scope>NUCLEOTIDE SEQUENCE</scope>
    <source>
        <strain evidence="3">3651</strain>
        <tissue evidence="3">Leaf</tissue>
    </source>
</reference>
<name>A0AAE2CP98_9LAMI</name>
<evidence type="ECO:0000256" key="1">
    <source>
        <dbReference type="SAM" id="MobiDB-lite"/>
    </source>
</evidence>
<comment type="caution">
    <text evidence="3">The sequence shown here is derived from an EMBL/GenBank/DDBJ whole genome shotgun (WGS) entry which is preliminary data.</text>
</comment>
<evidence type="ECO:0000313" key="3">
    <source>
        <dbReference type="EMBL" id="KAK4429483.1"/>
    </source>
</evidence>
<evidence type="ECO:0000259" key="2">
    <source>
        <dbReference type="Pfam" id="PF14244"/>
    </source>
</evidence>
<proteinExistence type="predicted"/>
<dbReference type="AlphaFoldDB" id="A0AAE2CP98"/>
<dbReference type="PANTHER" id="PTHR37610:SF97">
    <property type="entry name" value="RETROTRANSPOSON GAG DOMAIN-CONTAINING PROTEIN"/>
    <property type="match status" value="1"/>
</dbReference>